<dbReference type="STRING" id="589924.Ferp_2107"/>
<dbReference type="HOGENOM" id="CLU_975215_0_0_2"/>
<dbReference type="GeneID" id="8779643"/>
<evidence type="ECO:0000256" key="6">
    <source>
        <dbReference type="ARBA" id="ARBA00022982"/>
    </source>
</evidence>
<evidence type="ECO:0000313" key="9">
    <source>
        <dbReference type="EMBL" id="ADC66238.1"/>
    </source>
</evidence>
<dbReference type="EMBL" id="CP001899">
    <property type="protein sequence ID" value="ADC66238.1"/>
    <property type="molecule type" value="Genomic_DNA"/>
</dbReference>
<keyword evidence="6" id="KW-0249">Electron transport</keyword>
<dbReference type="eggNOG" id="arCOG06549">
    <property type="taxonomic scope" value="Archaea"/>
</dbReference>
<keyword evidence="2" id="KW-0813">Transport</keyword>
<proteinExistence type="predicted"/>
<dbReference type="InterPro" id="IPR005126">
    <property type="entry name" value="NapC/NirT_cyt_c_N"/>
</dbReference>
<dbReference type="InterPro" id="IPR036280">
    <property type="entry name" value="Multihaem_cyt_sf"/>
</dbReference>
<accession>D3S0H5</accession>
<keyword evidence="10" id="KW-1185">Reference proteome</keyword>
<dbReference type="OrthoDB" id="374513at2157"/>
<comment type="subcellular location">
    <subcellularLocation>
        <location evidence="1">Cell envelope</location>
    </subcellularLocation>
</comment>
<reference evidence="10" key="1">
    <citation type="submission" date="2010-02" db="EMBL/GenBank/DDBJ databases">
        <title>Complete sequence of Ferroglobus placidus DSM 10642.</title>
        <authorList>
            <consortium name="US DOE Joint Genome Institute"/>
            <person name="Lucas S."/>
            <person name="Copeland A."/>
            <person name="Lapidus A."/>
            <person name="Cheng J.-F."/>
            <person name="Bruce D."/>
            <person name="Goodwin L."/>
            <person name="Pitluck S."/>
            <person name="Saunders E."/>
            <person name="Brettin T."/>
            <person name="Detter J.C."/>
            <person name="Han C."/>
            <person name="Tapia R."/>
            <person name="Larimer F."/>
            <person name="Land M."/>
            <person name="Hauser L."/>
            <person name="Kyrpides N."/>
            <person name="Ivanova N."/>
            <person name="Holmes D."/>
            <person name="Lovley D."/>
            <person name="Kyrpides N."/>
            <person name="Anderson I.J."/>
            <person name="Woyke T."/>
        </authorList>
    </citation>
    <scope>NUCLEOTIDE SEQUENCE [LARGE SCALE GENOMIC DNA]</scope>
    <source>
        <strain evidence="10">DSM 10642 / AEDII12DO</strain>
    </source>
</reference>
<dbReference type="InterPro" id="IPR038266">
    <property type="entry name" value="NapC/NirT_cytc_sf"/>
</dbReference>
<dbReference type="Gene3D" id="1.10.3820.10">
    <property type="entry name" value="Di-heme elbow motif domain"/>
    <property type="match status" value="1"/>
</dbReference>
<protein>
    <recommendedName>
        <fullName evidence="8">NapC/NirT cytochrome c N-terminal domain-containing protein</fullName>
    </recommendedName>
</protein>
<dbReference type="GO" id="GO:0046872">
    <property type="term" value="F:metal ion binding"/>
    <property type="evidence" value="ECO:0007669"/>
    <property type="project" value="UniProtKB-KW"/>
</dbReference>
<reference evidence="9 10" key="2">
    <citation type="journal article" date="2011" name="Stand. Genomic Sci.">
        <title>Complete genome sequence of Ferroglobus placidus AEDII12DO.</title>
        <authorList>
            <person name="Anderson I."/>
            <person name="Risso C."/>
            <person name="Holmes D."/>
            <person name="Lucas S."/>
            <person name="Copeland A."/>
            <person name="Lapidus A."/>
            <person name="Cheng J.F."/>
            <person name="Bruce D."/>
            <person name="Goodwin L."/>
            <person name="Pitluck S."/>
            <person name="Saunders E."/>
            <person name="Brettin T."/>
            <person name="Detter J.C."/>
            <person name="Han C."/>
            <person name="Tapia R."/>
            <person name="Larimer F."/>
            <person name="Land M."/>
            <person name="Hauser L."/>
            <person name="Woyke T."/>
            <person name="Lovley D."/>
            <person name="Kyrpides N."/>
            <person name="Ivanova N."/>
        </authorList>
    </citation>
    <scope>NUCLEOTIDE SEQUENCE [LARGE SCALE GENOMIC DNA]</scope>
    <source>
        <strain evidence="10">DSM 10642 / AEDII12DO</strain>
    </source>
</reference>
<keyword evidence="7" id="KW-0408">Iron</keyword>
<sequence>MDVKSIVAALIISGVILGVVGAKTFVFIEDDPRFCKTCHLMEEAWNKWYQSPHRNVTCHECHVANMEENMRLLVVYFTERPERVREDIREHVKIENERCEECHFKQGKWPYVAETAGHKFHLEKAHANCIDCHGGRIHKFVPDRSECWQCHSDKKLKIKSMDFHCTNCHPFLASVNERGEDIKPHQQDCKKCHTERNIILALPEGAHANTDCSYCHQPHVTEEPFSCETCHTMPKNPMHTKHEGKDCRSCHQPHKSVGVRAICESCHTDKTNHYPTIKCTTCHK</sequence>
<dbReference type="InterPro" id="IPR051829">
    <property type="entry name" value="Multiheme_Cytochr_ET"/>
</dbReference>
<evidence type="ECO:0000256" key="7">
    <source>
        <dbReference type="ARBA" id="ARBA00023004"/>
    </source>
</evidence>
<dbReference type="RefSeq" id="WP_012966577.1">
    <property type="nucleotide sequence ID" value="NC_013849.1"/>
</dbReference>
<evidence type="ECO:0000256" key="5">
    <source>
        <dbReference type="ARBA" id="ARBA00022729"/>
    </source>
</evidence>
<evidence type="ECO:0000256" key="3">
    <source>
        <dbReference type="ARBA" id="ARBA00022617"/>
    </source>
</evidence>
<gene>
    <name evidence="9" type="ordered locus">Ferp_2107</name>
</gene>
<dbReference type="PaxDb" id="589924-Ferp_2107"/>
<evidence type="ECO:0000256" key="1">
    <source>
        <dbReference type="ARBA" id="ARBA00004196"/>
    </source>
</evidence>
<keyword evidence="5" id="KW-0732">Signal</keyword>
<dbReference type="PANTHER" id="PTHR35038">
    <property type="entry name" value="DISSIMILATORY SULFITE REDUCTASE SIRA"/>
    <property type="match status" value="1"/>
</dbReference>
<dbReference type="SUPFAM" id="SSF48695">
    <property type="entry name" value="Multiheme cytochromes"/>
    <property type="match status" value="2"/>
</dbReference>
<dbReference type="KEGG" id="fpl:Ferp_2107"/>
<evidence type="ECO:0000313" key="10">
    <source>
        <dbReference type="Proteomes" id="UP000002613"/>
    </source>
</evidence>
<keyword evidence="4" id="KW-0479">Metal-binding</keyword>
<evidence type="ECO:0000259" key="8">
    <source>
        <dbReference type="Pfam" id="PF03264"/>
    </source>
</evidence>
<dbReference type="Gene3D" id="1.10.1130.10">
    <property type="entry name" value="Flavocytochrome C3, Chain A"/>
    <property type="match status" value="1"/>
</dbReference>
<feature type="domain" description="NapC/NirT cytochrome c N-terminal" evidence="8">
    <location>
        <begin position="6"/>
        <end position="65"/>
    </location>
</feature>
<name>D3S0H5_FERPA</name>
<dbReference type="AlphaFoldDB" id="D3S0H5"/>
<organism evidence="9 10">
    <name type="scientific">Ferroglobus placidus (strain DSM 10642 / AEDII12DO)</name>
    <dbReference type="NCBI Taxonomy" id="589924"/>
    <lineage>
        <taxon>Archaea</taxon>
        <taxon>Methanobacteriati</taxon>
        <taxon>Methanobacteriota</taxon>
        <taxon>Archaeoglobi</taxon>
        <taxon>Archaeoglobales</taxon>
        <taxon>Archaeoglobaceae</taxon>
        <taxon>Ferroglobus</taxon>
    </lineage>
</organism>
<dbReference type="Pfam" id="PF03264">
    <property type="entry name" value="Cytochrom_NNT"/>
    <property type="match status" value="1"/>
</dbReference>
<dbReference type="Proteomes" id="UP000002613">
    <property type="component" value="Chromosome"/>
</dbReference>
<keyword evidence="3" id="KW-0349">Heme</keyword>
<evidence type="ECO:0000256" key="4">
    <source>
        <dbReference type="ARBA" id="ARBA00022723"/>
    </source>
</evidence>
<evidence type="ECO:0000256" key="2">
    <source>
        <dbReference type="ARBA" id="ARBA00022448"/>
    </source>
</evidence>